<dbReference type="UniPathway" id="UPA00354"/>
<keyword evidence="11" id="KW-1185">Reference proteome</keyword>
<comment type="function">
    <text evidence="9">Catalyzes the hydroxylation of the N(6)-(4-aminobutyl)-L-lysine intermediate to form hypusine, an essential post-translational modification only found in mature eIF-5A factor.</text>
</comment>
<evidence type="ECO:0000256" key="3">
    <source>
        <dbReference type="ARBA" id="ARBA00022723"/>
    </source>
</evidence>
<reference evidence="10 11" key="1">
    <citation type="submission" date="2016-07" db="EMBL/GenBank/DDBJ databases">
        <title>Pervasive Adenine N6-methylation of Active Genes in Fungi.</title>
        <authorList>
            <consortium name="DOE Joint Genome Institute"/>
            <person name="Mondo S.J."/>
            <person name="Dannebaum R.O."/>
            <person name="Kuo R.C."/>
            <person name="Labutti K."/>
            <person name="Haridas S."/>
            <person name="Kuo A."/>
            <person name="Salamov A."/>
            <person name="Ahrendt S.R."/>
            <person name="Lipzen A."/>
            <person name="Sullivan W."/>
            <person name="Andreopoulos W.B."/>
            <person name="Clum A."/>
            <person name="Lindquist E."/>
            <person name="Daum C."/>
            <person name="Ramamoorthy G.K."/>
            <person name="Gryganskyi A."/>
            <person name="Culley D."/>
            <person name="Magnuson J.K."/>
            <person name="James T.Y."/>
            <person name="O'Malley M.A."/>
            <person name="Stajich J.E."/>
            <person name="Spatafora J.W."/>
            <person name="Visel A."/>
            <person name="Grigoriev I.V."/>
        </authorList>
    </citation>
    <scope>NUCLEOTIDE SEQUENCE [LARGE SCALE GENOMIC DNA]</scope>
    <source>
        <strain evidence="10 11">68-887.2</strain>
    </source>
</reference>
<keyword evidence="4" id="KW-0677">Repeat</keyword>
<feature type="binding site" evidence="9">
    <location>
        <position position="254"/>
    </location>
    <ligand>
        <name>Fe cation</name>
        <dbReference type="ChEBI" id="CHEBI:24875"/>
        <label>2</label>
    </ligand>
</feature>
<feature type="binding site" evidence="9">
    <location>
        <position position="98"/>
    </location>
    <ligand>
        <name>Fe cation</name>
        <dbReference type="ChEBI" id="CHEBI:24875"/>
        <label>1</label>
    </ligand>
</feature>
<dbReference type="InterPro" id="IPR027517">
    <property type="entry name" value="Deoxyhypusine_hydroxylase"/>
</dbReference>
<dbReference type="Proteomes" id="UP000193986">
    <property type="component" value="Unassembled WGS sequence"/>
</dbReference>
<evidence type="ECO:0000313" key="10">
    <source>
        <dbReference type="EMBL" id="ORY26316.1"/>
    </source>
</evidence>
<comment type="cofactor">
    <cofactor evidence="9">
        <name>Fe(2+)</name>
        <dbReference type="ChEBI" id="CHEBI:29033"/>
    </cofactor>
    <text evidence="9">Binds 2 Fe(2+) ions per subunit.</text>
</comment>
<evidence type="ECO:0000256" key="9">
    <source>
        <dbReference type="HAMAP-Rule" id="MF_03101"/>
    </source>
</evidence>
<dbReference type="PANTHER" id="PTHR12697">
    <property type="entry name" value="PBS LYASE HEAT-LIKE PROTEIN"/>
    <property type="match status" value="1"/>
</dbReference>
<dbReference type="SUPFAM" id="SSF48371">
    <property type="entry name" value="ARM repeat"/>
    <property type="match status" value="1"/>
</dbReference>
<dbReference type="EC" id="1.14.99.29" evidence="9"/>
<organism evidence="10 11">
    <name type="scientific">Naematelia encephala</name>
    <dbReference type="NCBI Taxonomy" id="71784"/>
    <lineage>
        <taxon>Eukaryota</taxon>
        <taxon>Fungi</taxon>
        <taxon>Dikarya</taxon>
        <taxon>Basidiomycota</taxon>
        <taxon>Agaricomycotina</taxon>
        <taxon>Tremellomycetes</taxon>
        <taxon>Tremellales</taxon>
        <taxon>Naemateliaceae</taxon>
        <taxon>Naematelia</taxon>
    </lineage>
</organism>
<comment type="catalytic activity">
    <reaction evidence="1 9">
        <text>[eIF5A protein]-deoxyhypusine + AH2 + O2 = [eIF5A protein]-hypusine + A + H2O</text>
        <dbReference type="Rhea" id="RHEA:14101"/>
        <dbReference type="Rhea" id="RHEA-COMP:10144"/>
        <dbReference type="Rhea" id="RHEA-COMP:12592"/>
        <dbReference type="ChEBI" id="CHEBI:13193"/>
        <dbReference type="ChEBI" id="CHEBI:15377"/>
        <dbReference type="ChEBI" id="CHEBI:15379"/>
        <dbReference type="ChEBI" id="CHEBI:17499"/>
        <dbReference type="ChEBI" id="CHEBI:82657"/>
        <dbReference type="ChEBI" id="CHEBI:91175"/>
        <dbReference type="EC" id="1.14.99.29"/>
    </reaction>
</comment>
<feature type="binding site" evidence="9">
    <location>
        <position position="222"/>
    </location>
    <ligand>
        <name>Fe cation</name>
        <dbReference type="ChEBI" id="CHEBI:24875"/>
        <label>2</label>
    </ligand>
</feature>
<proteinExistence type="inferred from homology"/>
<dbReference type="GO" id="GO:0005634">
    <property type="term" value="C:nucleus"/>
    <property type="evidence" value="ECO:0007669"/>
    <property type="project" value="UniProtKB-SubCell"/>
</dbReference>
<dbReference type="InterPro" id="IPR016024">
    <property type="entry name" value="ARM-type_fold"/>
</dbReference>
<dbReference type="HAMAP" id="MF_03101">
    <property type="entry name" value="Deoxyhypusine_hydroxylase"/>
    <property type="match status" value="1"/>
</dbReference>
<evidence type="ECO:0000256" key="6">
    <source>
        <dbReference type="ARBA" id="ARBA00023004"/>
    </source>
</evidence>
<keyword evidence="9" id="KW-0963">Cytoplasm</keyword>
<evidence type="ECO:0000256" key="5">
    <source>
        <dbReference type="ARBA" id="ARBA00023002"/>
    </source>
</evidence>
<evidence type="ECO:0000313" key="11">
    <source>
        <dbReference type="Proteomes" id="UP000193986"/>
    </source>
</evidence>
<accession>A0A1Y2AV05</accession>
<evidence type="ECO:0000256" key="8">
    <source>
        <dbReference type="ARBA" id="ARBA00023256"/>
    </source>
</evidence>
<keyword evidence="6 9" id="KW-0408">Iron</keyword>
<feature type="binding site" evidence="9">
    <location>
        <position position="255"/>
    </location>
    <ligand>
        <name>Fe cation</name>
        <dbReference type="ChEBI" id="CHEBI:24875"/>
        <label>2</label>
    </ligand>
</feature>
<feature type="binding site" evidence="9">
    <location>
        <position position="62"/>
    </location>
    <ligand>
        <name>Fe cation</name>
        <dbReference type="ChEBI" id="CHEBI:24875"/>
        <label>1</label>
    </ligand>
</feature>
<comment type="caution">
    <text evidence="10">The sequence shown here is derived from an EMBL/GenBank/DDBJ whole genome shotgun (WGS) entry which is preliminary data.</text>
</comment>
<dbReference type="PANTHER" id="PTHR12697:SF5">
    <property type="entry name" value="DEOXYHYPUSINE HYDROXYLASE"/>
    <property type="match status" value="1"/>
</dbReference>
<keyword evidence="3 9" id="KW-0479">Metal-binding</keyword>
<dbReference type="InterPro" id="IPR011989">
    <property type="entry name" value="ARM-like"/>
</dbReference>
<evidence type="ECO:0000256" key="2">
    <source>
        <dbReference type="ARBA" id="ARBA00005041"/>
    </source>
</evidence>
<feature type="binding site" evidence="9">
    <location>
        <position position="221"/>
    </location>
    <ligand>
        <name>Fe cation</name>
        <dbReference type="ChEBI" id="CHEBI:24875"/>
        <label>2</label>
    </ligand>
</feature>
<keyword evidence="9" id="KW-0539">Nucleus</keyword>
<dbReference type="GO" id="GO:0005737">
    <property type="term" value="C:cytoplasm"/>
    <property type="evidence" value="ECO:0007669"/>
    <property type="project" value="UniProtKB-SubCell"/>
</dbReference>
<dbReference type="GO" id="GO:0046872">
    <property type="term" value="F:metal ion binding"/>
    <property type="evidence" value="ECO:0007669"/>
    <property type="project" value="UniProtKB-KW"/>
</dbReference>
<feature type="binding site" evidence="9">
    <location>
        <position position="63"/>
    </location>
    <ligand>
        <name>Fe cation</name>
        <dbReference type="ChEBI" id="CHEBI:24875"/>
        <label>1</label>
    </ligand>
</feature>
<protein>
    <recommendedName>
        <fullName evidence="9">Deoxyhypusine hydroxylase</fullName>
        <shortName evidence="9">DOHH</shortName>
        <ecNumber evidence="9">1.14.99.29</ecNumber>
    </recommendedName>
    <alternativeName>
        <fullName evidence="9">Deoxyhypusine dioxygenase</fullName>
    </alternativeName>
    <alternativeName>
        <fullName evidence="9">Deoxyhypusine monooxygenase</fullName>
    </alternativeName>
</protein>
<dbReference type="Pfam" id="PF13646">
    <property type="entry name" value="HEAT_2"/>
    <property type="match status" value="1"/>
</dbReference>
<comment type="pathway">
    <text evidence="2 9">Protein modification; eIF5A hypusination.</text>
</comment>
<keyword evidence="7 9" id="KW-0503">Monooxygenase</keyword>
<dbReference type="FunCoup" id="A0A1Y2AV05">
    <property type="interactions" value="327"/>
</dbReference>
<evidence type="ECO:0000256" key="4">
    <source>
        <dbReference type="ARBA" id="ARBA00022737"/>
    </source>
</evidence>
<dbReference type="STRING" id="71784.A0A1Y2AV05"/>
<dbReference type="EMBL" id="MCFC01000048">
    <property type="protein sequence ID" value="ORY26316.1"/>
    <property type="molecule type" value="Genomic_DNA"/>
</dbReference>
<name>A0A1Y2AV05_9TREE</name>
<keyword evidence="8 9" id="KW-0386">Hypusine biosynthesis</keyword>
<dbReference type="AlphaFoldDB" id="A0A1Y2AV05"/>
<keyword evidence="5 9" id="KW-0560">Oxidoreductase</keyword>
<comment type="subcellular location">
    <subcellularLocation>
        <location evidence="9">Cytoplasm</location>
    </subcellularLocation>
    <subcellularLocation>
        <location evidence="9">Nucleus</location>
    </subcellularLocation>
</comment>
<dbReference type="GO" id="GO:0019135">
    <property type="term" value="F:deoxyhypusine monooxygenase activity"/>
    <property type="evidence" value="ECO:0007669"/>
    <property type="project" value="UniProtKB-UniRule"/>
</dbReference>
<dbReference type="Gene3D" id="1.25.10.10">
    <property type="entry name" value="Leucine-rich Repeat Variant"/>
    <property type="match status" value="2"/>
</dbReference>
<dbReference type="OrthoDB" id="421002at2759"/>
<comment type="similarity">
    <text evidence="9">Belongs to the deoxyhypusine hydroxylase family.</text>
</comment>
<evidence type="ECO:0000256" key="7">
    <source>
        <dbReference type="ARBA" id="ARBA00023033"/>
    </source>
</evidence>
<dbReference type="InParanoid" id="A0A1Y2AV05"/>
<dbReference type="SMART" id="SM00567">
    <property type="entry name" value="EZ_HEAT"/>
    <property type="match status" value="6"/>
</dbReference>
<evidence type="ECO:0000256" key="1">
    <source>
        <dbReference type="ARBA" id="ARBA00000068"/>
    </source>
</evidence>
<dbReference type="InterPro" id="IPR004155">
    <property type="entry name" value="PBS_lyase_HEAT"/>
</dbReference>
<feature type="binding site" evidence="9">
    <location>
        <position position="97"/>
    </location>
    <ligand>
        <name>Fe cation</name>
        <dbReference type="ChEBI" id="CHEBI:24875"/>
        <label>1</label>
    </ligand>
</feature>
<gene>
    <name evidence="9" type="primary">LIA1</name>
    <name evidence="10" type="ORF">BCR39DRAFT_541281</name>
</gene>
<sequence>MAGVQVTPAQLSALRATLLNTSGSTPLHERFRALFMLKAVGGPEVLEIISEGLEDPSSLLKHELAYVLGQLGDLAAVPTLEKVLVNSTGQHCSMVRHEAAEALGALSSESSLPVLREYLLDDAREVRETCEIAIGKIEFDHSEEGKRRQPNLDFPTIDPAPAFTHAGESVEILRSQMLDTKLQLFERYRAMFALRDYGAASKDAVHALADGFGDVSALFRHEIAYIFGQLSSPYSIPSLLSRLVDSSEDDMVRHEAAEALGGIASDGVEASEAQLPPGGVLAILREWAVKPDAPGVVRESCQVAVDMWEYEHSTEQFNPLDSLEKTNVTGMERSAAAAVAAGVKA</sequence>